<evidence type="ECO:0000256" key="6">
    <source>
        <dbReference type="SAM" id="MobiDB-lite"/>
    </source>
</evidence>
<feature type="signal peptide" evidence="8">
    <location>
        <begin position="1"/>
        <end position="17"/>
    </location>
</feature>
<name>K0TIN5_THAOC</name>
<dbReference type="PANTHER" id="PTHR28234:SF1">
    <property type="entry name" value="NUCLEAR CONTROL OF ATPASE PROTEIN 2"/>
    <property type="match status" value="1"/>
</dbReference>
<dbReference type="Pfam" id="PF08637">
    <property type="entry name" value="NCA2"/>
    <property type="match status" value="1"/>
</dbReference>
<keyword evidence="2 7" id="KW-0812">Transmembrane</keyword>
<keyword evidence="4" id="KW-0496">Mitochondrion</keyword>
<evidence type="ECO:0000313" key="9">
    <source>
        <dbReference type="EMBL" id="EJK77475.1"/>
    </source>
</evidence>
<evidence type="ECO:0000256" key="2">
    <source>
        <dbReference type="ARBA" id="ARBA00022692"/>
    </source>
</evidence>
<dbReference type="Proteomes" id="UP000266841">
    <property type="component" value="Unassembled WGS sequence"/>
</dbReference>
<comment type="caution">
    <text evidence="9">The sequence shown here is derived from an EMBL/GenBank/DDBJ whole genome shotgun (WGS) entry which is preliminary data.</text>
</comment>
<evidence type="ECO:0000256" key="7">
    <source>
        <dbReference type="SAM" id="Phobius"/>
    </source>
</evidence>
<dbReference type="PANTHER" id="PTHR28234">
    <property type="entry name" value="NUCLEAR CONTROL OF ATPASE PROTEIN 2"/>
    <property type="match status" value="1"/>
</dbReference>
<dbReference type="EMBL" id="AGNL01000821">
    <property type="protein sequence ID" value="EJK77475.1"/>
    <property type="molecule type" value="Genomic_DNA"/>
</dbReference>
<evidence type="ECO:0000256" key="5">
    <source>
        <dbReference type="ARBA" id="ARBA00023136"/>
    </source>
</evidence>
<dbReference type="eggNOG" id="ENOG502TE70">
    <property type="taxonomic scope" value="Eukaryota"/>
</dbReference>
<evidence type="ECO:0000256" key="1">
    <source>
        <dbReference type="ARBA" id="ARBA00004225"/>
    </source>
</evidence>
<dbReference type="InterPro" id="IPR013946">
    <property type="entry name" value="NCA2-like"/>
</dbReference>
<dbReference type="AlphaFoldDB" id="K0TIN5"/>
<keyword evidence="5 7" id="KW-0472">Membrane</keyword>
<organism evidence="9 10">
    <name type="scientific">Thalassiosira oceanica</name>
    <name type="common">Marine diatom</name>
    <dbReference type="NCBI Taxonomy" id="159749"/>
    <lineage>
        <taxon>Eukaryota</taxon>
        <taxon>Sar</taxon>
        <taxon>Stramenopiles</taxon>
        <taxon>Ochrophyta</taxon>
        <taxon>Bacillariophyta</taxon>
        <taxon>Coscinodiscophyceae</taxon>
        <taxon>Thalassiosirophycidae</taxon>
        <taxon>Thalassiosirales</taxon>
        <taxon>Thalassiosiraceae</taxon>
        <taxon>Thalassiosira</taxon>
    </lineage>
</organism>
<evidence type="ECO:0000256" key="3">
    <source>
        <dbReference type="ARBA" id="ARBA00022989"/>
    </source>
</evidence>
<keyword evidence="3 7" id="KW-1133">Transmembrane helix</keyword>
<evidence type="ECO:0000256" key="4">
    <source>
        <dbReference type="ARBA" id="ARBA00023128"/>
    </source>
</evidence>
<evidence type="ECO:0000313" key="10">
    <source>
        <dbReference type="Proteomes" id="UP000266841"/>
    </source>
</evidence>
<comment type="subcellular location">
    <subcellularLocation>
        <location evidence="1">Mitochondrion membrane</location>
        <topology evidence="1">Multi-pass membrane protein</topology>
    </subcellularLocation>
</comment>
<dbReference type="OMA" id="CLGPKEM"/>
<feature type="chain" id="PRO_5030173178" description="Nuclear control of ATPase protein 2" evidence="8">
    <location>
        <begin position="18"/>
        <end position="911"/>
    </location>
</feature>
<keyword evidence="8" id="KW-0732">Signal</keyword>
<sequence length="911" mass="102040">MKRSSILLAAFCPTAAGWNPFFTYENPAASLEMDPTLIPTPADVIPGPDEDLLGRNTPLMAQVAAPFFGEYGPEDAPHLRYIPSYFSKQLPVRIKNLLPYIREKIETAKTKLLLLLLYKPPVGLVGAWCCMRVLDKTFRLYSPPPPATGEEALAKAEVKLLSFVPNSLSKSWGSLGKMYGASLRVNAKDYKMQQLQKRKRRRRRNVRRGRSFDLDVGDGKYSSFGGVDAVRVRACLEGLQSALDCKATSESNAPHSNPSSLFGNLKRNGDRDSTDLAEYEDDVKVAMEGLKLSCPPRGSREYFVEQSVDAVSKLSKYTSPTRQAEKTACSVECQNVQLLLHHSATLIELRVLDALLRTLRDRHLIVATRLRRTREYWKWRIRLSVGFFGRLVSSVRHQLTLFLPFLDSEFRDVSQREFELACATSDRELEWLGKVESLLLNRPQELEVDELLNIVGDSKGMPQSWWNSFAKVSAGSPSQPSMATAIKLLLKSNNRMWIKESEAWTRSARDIIKDSLDGTISSTFTPLEDLNTTKVSCSDIDGADYAESKILKLWAQYDGAAASDTTTWLTVLSLVDQAANAKRAGEKGYFDWTSAANAIKRFDIMGIPSSALLLMAASRLHDNVINPNKEEIVRVLKSVFAAAWGIVEFRFYQPIRDIVLDLLNRRPRLVDPFSLLNEQTSLDNMLKDLGVGDGTSKTRVAALASASRMYEREVSRGAIRGLVSGKVAQLMLIQIQQLKADLLSAMDQIDLLVDANRLNVQLIASIPAFLIIFVGTRALVLFISNLRMKDFRLPRDVHSEMSDYLKKAEEYLVLSDCQVSQRVVETDAADFAYTPSQGGCLGPKEMGKLLLLLHSYLNLLDFMSPPFPGKQCESIHSSVQNLFMQGQMSVNRQLELLKVIQSKHEDLIKFV</sequence>
<dbReference type="OrthoDB" id="413313at2759"/>
<accession>K0TIN5</accession>
<dbReference type="GO" id="GO:0005741">
    <property type="term" value="C:mitochondrial outer membrane"/>
    <property type="evidence" value="ECO:0007669"/>
    <property type="project" value="TreeGrafter"/>
</dbReference>
<gene>
    <name evidence="9" type="ORF">THAOC_00695</name>
</gene>
<proteinExistence type="predicted"/>
<feature type="compositionally biased region" description="Polar residues" evidence="6">
    <location>
        <begin position="248"/>
        <end position="262"/>
    </location>
</feature>
<evidence type="ECO:0008006" key="11">
    <source>
        <dbReference type="Google" id="ProtNLM"/>
    </source>
</evidence>
<reference evidence="9 10" key="1">
    <citation type="journal article" date="2012" name="Genome Biol.">
        <title>Genome and low-iron response of an oceanic diatom adapted to chronic iron limitation.</title>
        <authorList>
            <person name="Lommer M."/>
            <person name="Specht M."/>
            <person name="Roy A.S."/>
            <person name="Kraemer L."/>
            <person name="Andreson R."/>
            <person name="Gutowska M.A."/>
            <person name="Wolf J."/>
            <person name="Bergner S.V."/>
            <person name="Schilhabel M.B."/>
            <person name="Klostermeier U.C."/>
            <person name="Beiko R.G."/>
            <person name="Rosenstiel P."/>
            <person name="Hippler M."/>
            <person name="Laroche J."/>
        </authorList>
    </citation>
    <scope>NUCLEOTIDE SEQUENCE [LARGE SCALE GENOMIC DNA]</scope>
    <source>
        <strain evidence="9 10">CCMP1005</strain>
    </source>
</reference>
<evidence type="ECO:0000256" key="8">
    <source>
        <dbReference type="SAM" id="SignalP"/>
    </source>
</evidence>
<feature type="region of interest" description="Disordered" evidence="6">
    <location>
        <begin position="248"/>
        <end position="267"/>
    </location>
</feature>
<keyword evidence="10" id="KW-1185">Reference proteome</keyword>
<protein>
    <recommendedName>
        <fullName evidence="11">Nuclear control of ATPase protein 2</fullName>
    </recommendedName>
</protein>
<feature type="transmembrane region" description="Helical" evidence="7">
    <location>
        <begin position="762"/>
        <end position="783"/>
    </location>
</feature>